<keyword evidence="8" id="KW-1185">Reference proteome</keyword>
<evidence type="ECO:0000256" key="4">
    <source>
        <dbReference type="PROSITE-ProRule" id="PRU00433"/>
    </source>
</evidence>
<evidence type="ECO:0000256" key="1">
    <source>
        <dbReference type="ARBA" id="ARBA00022617"/>
    </source>
</evidence>
<reference evidence="8" key="1">
    <citation type="journal article" date="2019" name="Int. J. Syst. Evol. Microbiol.">
        <title>The Global Catalogue of Microorganisms (GCM) 10K type strain sequencing project: providing services to taxonomists for standard genome sequencing and annotation.</title>
        <authorList>
            <consortium name="The Broad Institute Genomics Platform"/>
            <consortium name="The Broad Institute Genome Sequencing Center for Infectious Disease"/>
            <person name="Wu L."/>
            <person name="Ma J."/>
        </authorList>
    </citation>
    <scope>NUCLEOTIDE SEQUENCE [LARGE SCALE GENOMIC DNA]</scope>
    <source>
        <strain evidence="8">JCM 31920</strain>
    </source>
</reference>
<dbReference type="InterPro" id="IPR009056">
    <property type="entry name" value="Cyt_c-like_dom"/>
</dbReference>
<dbReference type="InterPro" id="IPR051459">
    <property type="entry name" value="Cytochrome_c-type_DH"/>
</dbReference>
<dbReference type="SUPFAM" id="SSF46626">
    <property type="entry name" value="Cytochrome c"/>
    <property type="match status" value="2"/>
</dbReference>
<evidence type="ECO:0000313" key="8">
    <source>
        <dbReference type="Proteomes" id="UP001501508"/>
    </source>
</evidence>
<dbReference type="Proteomes" id="UP001501508">
    <property type="component" value="Unassembled WGS sequence"/>
</dbReference>
<dbReference type="EMBL" id="BAABEY010000010">
    <property type="protein sequence ID" value="GAA4434081.1"/>
    <property type="molecule type" value="Genomic_DNA"/>
</dbReference>
<feature type="domain" description="Cytochrome c" evidence="6">
    <location>
        <begin position="204"/>
        <end position="297"/>
    </location>
</feature>
<evidence type="ECO:0000256" key="5">
    <source>
        <dbReference type="SAM" id="MobiDB-lite"/>
    </source>
</evidence>
<dbReference type="Pfam" id="PF21342">
    <property type="entry name" value="SoxA-TsdA_cyt-c"/>
    <property type="match status" value="1"/>
</dbReference>
<dbReference type="Gene3D" id="1.10.760.10">
    <property type="entry name" value="Cytochrome c-like domain"/>
    <property type="match status" value="2"/>
</dbReference>
<comment type="caution">
    <text evidence="7">The sequence shown here is derived from an EMBL/GenBank/DDBJ whole genome shotgun (WGS) entry which is preliminary data.</text>
</comment>
<dbReference type="RefSeq" id="WP_345026826.1">
    <property type="nucleotide sequence ID" value="NZ_BAABEY010000010.1"/>
</dbReference>
<accession>A0ABP8LR12</accession>
<feature type="compositionally biased region" description="Basic and acidic residues" evidence="5">
    <location>
        <begin position="303"/>
        <end position="317"/>
    </location>
</feature>
<feature type="region of interest" description="Disordered" evidence="5">
    <location>
        <begin position="303"/>
        <end position="339"/>
    </location>
</feature>
<evidence type="ECO:0000313" key="7">
    <source>
        <dbReference type="EMBL" id="GAA4434081.1"/>
    </source>
</evidence>
<gene>
    <name evidence="7" type="ORF">GCM10023091_08520</name>
</gene>
<proteinExistence type="predicted"/>
<evidence type="ECO:0000256" key="2">
    <source>
        <dbReference type="ARBA" id="ARBA00022723"/>
    </source>
</evidence>
<keyword evidence="2 4" id="KW-0479">Metal-binding</keyword>
<dbReference type="PROSITE" id="PS51007">
    <property type="entry name" value="CYTC"/>
    <property type="match status" value="1"/>
</dbReference>
<sequence>MEMFDRKSLVKKVKPKSKILVLPLLVILFVAVVTGFSGNKSRKAAVGRDEVAGVGKSGRHVPAGAVDTLSEEDADATALVDYGYRLITETYAWVGPGTKRQISGNRLACSSCHLDGGTRAFAAPYVGLDKIFPTYIARENKVETLEERINGCFERSLNGRAIAVDDEVMVAMVAYIKHISRELQKDGPFKGRGFVSFKAPDRAADPKNGAAVYEANCAACHGADGKGVKGVAGNREGGYIFPPLWGEDSYNDGAGMNRLITAARFIKGNMPLGVTHESPLLSDDEAYDVAAYINSKLRPVKANKEKDYPDLSKKPKDCPYPPYQDNVTQEQHRIGPFNF</sequence>
<dbReference type="PANTHER" id="PTHR35008">
    <property type="entry name" value="BLL4482 PROTEIN-RELATED"/>
    <property type="match status" value="1"/>
</dbReference>
<organism evidence="7 8">
    <name type="scientific">Ravibacter arvi</name>
    <dbReference type="NCBI Taxonomy" id="2051041"/>
    <lineage>
        <taxon>Bacteria</taxon>
        <taxon>Pseudomonadati</taxon>
        <taxon>Bacteroidota</taxon>
        <taxon>Cytophagia</taxon>
        <taxon>Cytophagales</taxon>
        <taxon>Spirosomataceae</taxon>
        <taxon>Ravibacter</taxon>
    </lineage>
</organism>
<dbReference type="PANTHER" id="PTHR35008:SF9">
    <property type="entry name" value="CYTOCHROME C DOMAIN-CONTAINING PROTEIN"/>
    <property type="match status" value="1"/>
</dbReference>
<keyword evidence="3 4" id="KW-0408">Iron</keyword>
<protein>
    <recommendedName>
        <fullName evidence="6">Cytochrome c domain-containing protein</fullName>
    </recommendedName>
</protein>
<dbReference type="Pfam" id="PF13442">
    <property type="entry name" value="Cytochrome_CBB3"/>
    <property type="match status" value="1"/>
</dbReference>
<keyword evidence="1 4" id="KW-0349">Heme</keyword>
<name>A0ABP8LR12_9BACT</name>
<dbReference type="InterPro" id="IPR036909">
    <property type="entry name" value="Cyt_c-like_dom_sf"/>
</dbReference>
<evidence type="ECO:0000259" key="6">
    <source>
        <dbReference type="PROSITE" id="PS51007"/>
    </source>
</evidence>
<evidence type="ECO:0000256" key="3">
    <source>
        <dbReference type="ARBA" id="ARBA00023004"/>
    </source>
</evidence>